<feature type="transmembrane region" description="Helical" evidence="5">
    <location>
        <begin position="361"/>
        <end position="389"/>
    </location>
</feature>
<feature type="transmembrane region" description="Helical" evidence="5">
    <location>
        <begin position="426"/>
        <end position="444"/>
    </location>
</feature>
<dbReference type="InterPro" id="IPR002293">
    <property type="entry name" value="AA/rel_permease1"/>
</dbReference>
<feature type="transmembrane region" description="Helical" evidence="5">
    <location>
        <begin position="339"/>
        <end position="355"/>
    </location>
</feature>
<evidence type="ECO:0000256" key="3">
    <source>
        <dbReference type="ARBA" id="ARBA00022989"/>
    </source>
</evidence>
<feature type="transmembrane region" description="Helical" evidence="5">
    <location>
        <begin position="401"/>
        <end position="420"/>
    </location>
</feature>
<evidence type="ECO:0000313" key="7">
    <source>
        <dbReference type="Proteomes" id="UP001519342"/>
    </source>
</evidence>
<feature type="transmembrane region" description="Helical" evidence="5">
    <location>
        <begin position="199"/>
        <end position="220"/>
    </location>
</feature>
<evidence type="ECO:0000256" key="1">
    <source>
        <dbReference type="ARBA" id="ARBA00004141"/>
    </source>
</evidence>
<feature type="transmembrane region" description="Helical" evidence="5">
    <location>
        <begin position="273"/>
        <end position="298"/>
    </location>
</feature>
<protein>
    <submittedName>
        <fullName evidence="6">APA family basic amino acid/polyamine antiporter</fullName>
    </submittedName>
</protein>
<name>A0ABS4GE25_9FIRM</name>
<comment type="caution">
    <text evidence="6">The sequence shown here is derived from an EMBL/GenBank/DDBJ whole genome shotgun (WGS) entry which is preliminary data.</text>
</comment>
<dbReference type="PANTHER" id="PTHR11785:SF512">
    <property type="entry name" value="SOBREMESA, ISOFORM B"/>
    <property type="match status" value="1"/>
</dbReference>
<evidence type="ECO:0000256" key="5">
    <source>
        <dbReference type="SAM" id="Phobius"/>
    </source>
</evidence>
<feature type="transmembrane region" description="Helical" evidence="5">
    <location>
        <begin position="232"/>
        <end position="253"/>
    </location>
</feature>
<proteinExistence type="predicted"/>
<keyword evidence="4 5" id="KW-0472">Membrane</keyword>
<organism evidence="6 7">
    <name type="scientific">Sedimentibacter acidaminivorans</name>
    <dbReference type="NCBI Taxonomy" id="913099"/>
    <lineage>
        <taxon>Bacteria</taxon>
        <taxon>Bacillati</taxon>
        <taxon>Bacillota</taxon>
        <taxon>Tissierellia</taxon>
        <taxon>Sedimentibacter</taxon>
    </lineage>
</organism>
<reference evidence="6 7" key="1">
    <citation type="submission" date="2021-03" db="EMBL/GenBank/DDBJ databases">
        <title>Genomic Encyclopedia of Type Strains, Phase IV (KMG-IV): sequencing the most valuable type-strain genomes for metagenomic binning, comparative biology and taxonomic classification.</title>
        <authorList>
            <person name="Goeker M."/>
        </authorList>
    </citation>
    <scope>NUCLEOTIDE SEQUENCE [LARGE SCALE GENOMIC DNA]</scope>
    <source>
        <strain evidence="6 7">DSM 24004</strain>
    </source>
</reference>
<feature type="transmembrane region" description="Helical" evidence="5">
    <location>
        <begin position="159"/>
        <end position="179"/>
    </location>
</feature>
<dbReference type="Pfam" id="PF13520">
    <property type="entry name" value="AA_permease_2"/>
    <property type="match status" value="1"/>
</dbReference>
<keyword evidence="2 5" id="KW-0812">Transmembrane</keyword>
<feature type="transmembrane region" description="Helical" evidence="5">
    <location>
        <begin position="9"/>
        <end position="29"/>
    </location>
</feature>
<dbReference type="PIRSF" id="PIRSF006060">
    <property type="entry name" value="AA_transporter"/>
    <property type="match status" value="1"/>
</dbReference>
<evidence type="ECO:0000313" key="6">
    <source>
        <dbReference type="EMBL" id="MBP1925899.1"/>
    </source>
</evidence>
<accession>A0ABS4GE25</accession>
<dbReference type="PANTHER" id="PTHR11785">
    <property type="entry name" value="AMINO ACID TRANSPORTER"/>
    <property type="match status" value="1"/>
</dbReference>
<dbReference type="EMBL" id="JAGGKS010000004">
    <property type="protein sequence ID" value="MBP1925899.1"/>
    <property type="molecule type" value="Genomic_DNA"/>
</dbReference>
<sequence length="450" mass="48919">METKLEKKYGLITAIAMVVGIVIGSGVFFKAEKVLTATGGNLPLGILGWVIGGIIMISCAYTFAVMATKYEKVNGIVDYAEAAMGEKYGYYVGWFMAIIYYPTLTSVLAWVSARYTSVLFGFNITGGECMTIACFYLVGSYALNALSPVLAGKFQVSTTIIKLVPLFLMAIVGTIVGISSGMTVQNFTTVVNEVNTANALFTAVVATAFAYEGWIIATSINAELKDAKKNLPLALVAGTFIIMIVYIFYYIGLAGTVTNEVMMAGGEAGAKTAFQTIFSSVGGSLIFVFVIISCLGTLNGLMLGCTRGIYSVAARGFGPKPKVFKQIDSETNMPTNSSIFGLLLCGIWLLFFYGANLTEPWFGFFCFDSSELPIVTIYALYIPIFIMIMKREKDLSVFKRYVMPTVSLMGCFFMIIAACFSHRMAVVAYLIIFAFVMVIGSMFVRKKENI</sequence>
<evidence type="ECO:0000256" key="2">
    <source>
        <dbReference type="ARBA" id="ARBA00022692"/>
    </source>
</evidence>
<feature type="transmembrane region" description="Helical" evidence="5">
    <location>
        <begin position="49"/>
        <end position="67"/>
    </location>
</feature>
<evidence type="ECO:0000256" key="4">
    <source>
        <dbReference type="ARBA" id="ARBA00023136"/>
    </source>
</evidence>
<keyword evidence="3 5" id="KW-1133">Transmembrane helix</keyword>
<dbReference type="Proteomes" id="UP001519342">
    <property type="component" value="Unassembled WGS sequence"/>
</dbReference>
<dbReference type="Gene3D" id="1.20.1740.10">
    <property type="entry name" value="Amino acid/polyamine transporter I"/>
    <property type="match status" value="1"/>
</dbReference>
<comment type="subcellular location">
    <subcellularLocation>
        <location evidence="1">Membrane</location>
        <topology evidence="1">Multi-pass membrane protein</topology>
    </subcellularLocation>
</comment>
<dbReference type="InterPro" id="IPR050598">
    <property type="entry name" value="AminoAcid_Transporter"/>
</dbReference>
<keyword evidence="7" id="KW-1185">Reference proteome</keyword>
<gene>
    <name evidence="6" type="ORF">J2Z76_001760</name>
</gene>
<feature type="transmembrane region" description="Helical" evidence="5">
    <location>
        <begin position="88"/>
        <end position="111"/>
    </location>
</feature>
<dbReference type="RefSeq" id="WP_209511632.1">
    <property type="nucleotide sequence ID" value="NZ_JAGGKS010000004.1"/>
</dbReference>